<dbReference type="OrthoDB" id="9801841at2"/>
<gene>
    <name evidence="8" type="ORF">E2F49_15330</name>
</gene>
<keyword evidence="5" id="KW-0802">TPR repeat</keyword>
<keyword evidence="9" id="KW-1185">Reference proteome</keyword>
<dbReference type="SUPFAM" id="SSF56112">
    <property type="entry name" value="Protein kinase-like (PK-like)"/>
    <property type="match status" value="1"/>
</dbReference>
<evidence type="ECO:0000256" key="5">
    <source>
        <dbReference type="PROSITE-ProRule" id="PRU00339"/>
    </source>
</evidence>
<dbReference type="SUPFAM" id="SSF48452">
    <property type="entry name" value="TPR-like"/>
    <property type="match status" value="3"/>
</dbReference>
<accession>A0A4V6PLS9</accession>
<feature type="repeat" description="TPR" evidence="5">
    <location>
        <begin position="550"/>
        <end position="583"/>
    </location>
</feature>
<evidence type="ECO:0000313" key="9">
    <source>
        <dbReference type="Proteomes" id="UP000295543"/>
    </source>
</evidence>
<dbReference type="PROSITE" id="PS00107">
    <property type="entry name" value="PROTEIN_KINASE_ATP"/>
    <property type="match status" value="1"/>
</dbReference>
<evidence type="ECO:0000256" key="3">
    <source>
        <dbReference type="ARBA" id="ARBA00022777"/>
    </source>
</evidence>
<dbReference type="InterPro" id="IPR017441">
    <property type="entry name" value="Protein_kinase_ATP_BS"/>
</dbReference>
<evidence type="ECO:0000256" key="4">
    <source>
        <dbReference type="ARBA" id="ARBA00022840"/>
    </source>
</evidence>
<dbReference type="PANTHER" id="PTHR43289:SF34">
    <property type="entry name" value="SERINE_THREONINE-PROTEIN KINASE YBDM-RELATED"/>
    <property type="match status" value="1"/>
</dbReference>
<dbReference type="InterPro" id="IPR019734">
    <property type="entry name" value="TPR_rpt"/>
</dbReference>
<keyword evidence="4 6" id="KW-0067">ATP-binding</keyword>
<dbReference type="CDD" id="cd14014">
    <property type="entry name" value="STKc_PknB_like"/>
    <property type="match status" value="1"/>
</dbReference>
<evidence type="ECO:0000259" key="7">
    <source>
        <dbReference type="PROSITE" id="PS50011"/>
    </source>
</evidence>
<dbReference type="Gene3D" id="1.25.40.10">
    <property type="entry name" value="Tetratricopeptide repeat domain"/>
    <property type="match status" value="3"/>
</dbReference>
<protein>
    <submittedName>
        <fullName evidence="8">Serine/threonine protein kinase</fullName>
    </submittedName>
</protein>
<evidence type="ECO:0000313" key="8">
    <source>
        <dbReference type="EMBL" id="TDK28932.1"/>
    </source>
</evidence>
<feature type="binding site" evidence="6">
    <location>
        <position position="107"/>
    </location>
    <ligand>
        <name>ATP</name>
        <dbReference type="ChEBI" id="CHEBI:30616"/>
    </ligand>
</feature>
<dbReference type="Gene3D" id="3.30.200.20">
    <property type="entry name" value="Phosphorylase Kinase, domain 1"/>
    <property type="match status" value="1"/>
</dbReference>
<dbReference type="RefSeq" id="WP_133394702.1">
    <property type="nucleotide sequence ID" value="NZ_SMTG01000009.1"/>
</dbReference>
<dbReference type="Pfam" id="PF00069">
    <property type="entry name" value="Pkinase"/>
    <property type="match status" value="1"/>
</dbReference>
<dbReference type="Proteomes" id="UP000295543">
    <property type="component" value="Unassembled WGS sequence"/>
</dbReference>
<comment type="caution">
    <text evidence="8">The sequence shown here is derived from an EMBL/GenBank/DDBJ whole genome shotgun (WGS) entry which is preliminary data.</text>
</comment>
<dbReference type="InterPro" id="IPR000719">
    <property type="entry name" value="Prot_kinase_dom"/>
</dbReference>
<evidence type="ECO:0000256" key="6">
    <source>
        <dbReference type="PROSITE-ProRule" id="PRU10141"/>
    </source>
</evidence>
<dbReference type="PROSITE" id="PS50011">
    <property type="entry name" value="PROTEIN_KINASE_DOM"/>
    <property type="match status" value="1"/>
</dbReference>
<keyword evidence="8" id="KW-0723">Serine/threonine-protein kinase</keyword>
<reference evidence="8 9" key="1">
    <citation type="submission" date="2019-03" db="EMBL/GenBank/DDBJ databases">
        <title>Luteimonas zhaokaii sp.nov., isolated from the rectal contents of Plateau pika in Yushu, Qinghai Province, China.</title>
        <authorList>
            <person name="Zhang G."/>
        </authorList>
    </citation>
    <scope>NUCLEOTIDE SEQUENCE [LARGE SCALE GENOMIC DNA]</scope>
    <source>
        <strain evidence="8 9">THG-MD21</strain>
    </source>
</reference>
<dbReference type="InterPro" id="IPR008271">
    <property type="entry name" value="Ser/Thr_kinase_AS"/>
</dbReference>
<dbReference type="Gene3D" id="1.10.510.10">
    <property type="entry name" value="Transferase(Phosphotransferase) domain 1"/>
    <property type="match status" value="1"/>
</dbReference>
<proteinExistence type="predicted"/>
<dbReference type="PROSITE" id="PS00108">
    <property type="entry name" value="PROTEIN_KINASE_ST"/>
    <property type="match status" value="1"/>
</dbReference>
<organism evidence="8 9">
    <name type="scientific">Luteimonas terrae</name>
    <dbReference type="NCBI Taxonomy" id="1530191"/>
    <lineage>
        <taxon>Bacteria</taxon>
        <taxon>Pseudomonadati</taxon>
        <taxon>Pseudomonadota</taxon>
        <taxon>Gammaproteobacteria</taxon>
        <taxon>Lysobacterales</taxon>
        <taxon>Lysobacteraceae</taxon>
        <taxon>Luteimonas</taxon>
    </lineage>
</organism>
<name>A0A4V6PLS9_9GAMM</name>
<keyword evidence="2 6" id="KW-0547">Nucleotide-binding</keyword>
<keyword evidence="3 8" id="KW-0418">Kinase</keyword>
<dbReference type="SMART" id="SM00220">
    <property type="entry name" value="S_TKc"/>
    <property type="match status" value="1"/>
</dbReference>
<dbReference type="GO" id="GO:0005524">
    <property type="term" value="F:ATP binding"/>
    <property type="evidence" value="ECO:0007669"/>
    <property type="project" value="UniProtKB-UniRule"/>
</dbReference>
<feature type="domain" description="Protein kinase" evidence="7">
    <location>
        <begin position="76"/>
        <end position="366"/>
    </location>
</feature>
<dbReference type="PROSITE" id="PS50005">
    <property type="entry name" value="TPR"/>
    <property type="match status" value="1"/>
</dbReference>
<keyword evidence="1" id="KW-0808">Transferase</keyword>
<dbReference type="InterPro" id="IPR011990">
    <property type="entry name" value="TPR-like_helical_dom_sf"/>
</dbReference>
<evidence type="ECO:0000256" key="1">
    <source>
        <dbReference type="ARBA" id="ARBA00022679"/>
    </source>
</evidence>
<dbReference type="EMBL" id="SMTG01000009">
    <property type="protein sequence ID" value="TDK28932.1"/>
    <property type="molecule type" value="Genomic_DNA"/>
</dbReference>
<dbReference type="Pfam" id="PF13424">
    <property type="entry name" value="TPR_12"/>
    <property type="match status" value="2"/>
</dbReference>
<dbReference type="GO" id="GO:0004674">
    <property type="term" value="F:protein serine/threonine kinase activity"/>
    <property type="evidence" value="ECO:0007669"/>
    <property type="project" value="UniProtKB-KW"/>
</dbReference>
<evidence type="ECO:0000256" key="2">
    <source>
        <dbReference type="ARBA" id="ARBA00022741"/>
    </source>
</evidence>
<dbReference type="InterPro" id="IPR011009">
    <property type="entry name" value="Kinase-like_dom_sf"/>
</dbReference>
<dbReference type="PANTHER" id="PTHR43289">
    <property type="entry name" value="MITOGEN-ACTIVATED PROTEIN KINASE KINASE KINASE 20-RELATED"/>
    <property type="match status" value="1"/>
</dbReference>
<dbReference type="AlphaFoldDB" id="A0A4V6PLS9"/>
<sequence length="939" mass="102755">MDGARWQRLSPALDALLELDAEARAAALAAHRREDPALADELEALLALEADRDDFLAEPIVSTLGGVLPGHHVGPYALERLLGEGGMGQVWLARRADGLYERRVALKLLRPGLADPGLRLRFTRERQILARLEHPHIARLLDAGISADQQPYLALDYIDGEPVTDWCRRHRPGVSERVRLFLQVCDAVSHAHTNLIVHRDLKPSNILVTTLDDIRLLDFGIAKLLDTAGHAPEQTRTGVRTFTLHYAAPEQIRGEPVTTLTDVYSLGVVLYELLAGRKPYQPSHPSDAQWEQAILDTDPPRPSLALQRAQDDGLDPVQRRRMARAIAGDLDTIVLRALAKLPAHRYPSVEALALDLRRWSEGKPILARPQHLGYRVAKYLRRHRWAVSSAAGVALTLVASMVAVTWQANQAIEESARAQAMQDFVVSLFEQAGTSVGGAPLDVRQLLDAGVQRGDAELAYQPAARAELYGVIARLRLGLGDYEPALALLERQSLILRALDNPPASLRLQSASDHGRTLRLLGRQHDAIDWMQPLQPLALQREQVLPRLAAELYTQLGRARRDVGELEAAGLLFKRALVLRRDGPVPDEAGTVESMADLASLHSAAGRIPQALAGTDAALQRLHARLDARHPLAIELLRTRCALLRVEGRTRIAEQSCRDALALALELHGARHPMTLDARRQLAALHVDQGRFAEADAEFRDALGWTVARLGPRHPDVARIHNSMGIVAWERGDETAALTELARTVDIWRQTSPSSMLADGLFNYAMVLHATGRDAEARPLLEEALALRRTRYGPRHGLIGDTLRMLGEVEHALAPGSGTAHLQQAAQLTRDAYGPDHPNALRAALSRDRIGADGGDAQALVALDRLARIPPDDGELRKIAWLARAHAAAARCDGAGATRARAELTALAAQLREALPEGGAIRREVDAAQQRCGALLAQR</sequence>